<dbReference type="EMBL" id="JANIBM010000045">
    <property type="protein sequence ID" value="MCQ8183367.1"/>
    <property type="molecule type" value="Genomic_DNA"/>
</dbReference>
<evidence type="ECO:0000313" key="3">
    <source>
        <dbReference type="Proteomes" id="UP001524569"/>
    </source>
</evidence>
<sequence length="196" mass="20411">MSVNPSLHGIALRFATLAACALIVGCASTSVTLQPTPQAPVCTSSTNALVLWAPHWRPDQKDRTAREEAATSGLNQFFAQSGCFARTELRRVQALAPATVQAALGNTREPVGSLVGIEVRELGPIVKPLSSLALVEGGTEVVLGITEYSPQSAAEVRRFVVHWKNGGPGVIRGVAGLADDMQSALHAGLQPGPGAK</sequence>
<keyword evidence="3" id="KW-1185">Reference proteome</keyword>
<keyword evidence="1" id="KW-0732">Signal</keyword>
<evidence type="ECO:0008006" key="4">
    <source>
        <dbReference type="Google" id="ProtNLM"/>
    </source>
</evidence>
<name>A0ABT1UMA5_9GAMM</name>
<protein>
    <recommendedName>
        <fullName evidence="4">Lipoprotein</fullName>
    </recommendedName>
</protein>
<dbReference type="Proteomes" id="UP001524569">
    <property type="component" value="Unassembled WGS sequence"/>
</dbReference>
<comment type="caution">
    <text evidence="2">The sequence shown here is derived from an EMBL/GenBank/DDBJ whole genome shotgun (WGS) entry which is preliminary data.</text>
</comment>
<feature type="signal peptide" evidence="1">
    <location>
        <begin position="1"/>
        <end position="21"/>
    </location>
</feature>
<reference evidence="2 3" key="1">
    <citation type="submission" date="2022-07" db="EMBL/GenBank/DDBJ databases">
        <title>Methylomonas rivi sp. nov., Methylomonas rosea sp. nov., Methylomonas aureus sp. nov. and Methylomonas subterranea sp. nov., four novel methanotrophs isolated from a freshwater creek and the deep terrestrial subsurface.</title>
        <authorList>
            <person name="Abin C."/>
            <person name="Sankaranarayanan K."/>
            <person name="Garner C."/>
            <person name="Sindelar R."/>
            <person name="Kotary K."/>
            <person name="Garner R."/>
            <person name="Barclay S."/>
            <person name="Lawson P."/>
            <person name="Krumholz L."/>
        </authorList>
    </citation>
    <scope>NUCLEOTIDE SEQUENCE [LARGE SCALE GENOMIC DNA]</scope>
    <source>
        <strain evidence="2 3">SURF-1</strain>
    </source>
</reference>
<evidence type="ECO:0000256" key="1">
    <source>
        <dbReference type="SAM" id="SignalP"/>
    </source>
</evidence>
<accession>A0ABT1UMA5</accession>
<evidence type="ECO:0000313" key="2">
    <source>
        <dbReference type="EMBL" id="MCQ8183367.1"/>
    </source>
</evidence>
<feature type="chain" id="PRO_5047450725" description="Lipoprotein" evidence="1">
    <location>
        <begin position="22"/>
        <end position="196"/>
    </location>
</feature>
<proteinExistence type="predicted"/>
<organism evidence="2 3">
    <name type="scientific">Methylomonas aurea</name>
    <dbReference type="NCBI Taxonomy" id="2952224"/>
    <lineage>
        <taxon>Bacteria</taxon>
        <taxon>Pseudomonadati</taxon>
        <taxon>Pseudomonadota</taxon>
        <taxon>Gammaproteobacteria</taxon>
        <taxon>Methylococcales</taxon>
        <taxon>Methylococcaceae</taxon>
        <taxon>Methylomonas</taxon>
    </lineage>
</organism>
<gene>
    <name evidence="2" type="ORF">NP603_19805</name>
</gene>
<dbReference type="RefSeq" id="WP_256612582.1">
    <property type="nucleotide sequence ID" value="NZ_JANIBM010000045.1"/>
</dbReference>